<name>A0ABV0RIU1_9TELE</name>
<feature type="compositionally biased region" description="Polar residues" evidence="1">
    <location>
        <begin position="10"/>
        <end position="22"/>
    </location>
</feature>
<evidence type="ECO:0000256" key="1">
    <source>
        <dbReference type="SAM" id="MobiDB-lite"/>
    </source>
</evidence>
<feature type="region of interest" description="Disordered" evidence="1">
    <location>
        <begin position="1"/>
        <end position="42"/>
    </location>
</feature>
<evidence type="ECO:0000313" key="3">
    <source>
        <dbReference type="Proteomes" id="UP001434883"/>
    </source>
</evidence>
<reference evidence="2 3" key="1">
    <citation type="submission" date="2021-06" db="EMBL/GenBank/DDBJ databases">
        <authorList>
            <person name="Palmer J.M."/>
        </authorList>
    </citation>
    <scope>NUCLEOTIDE SEQUENCE [LARGE SCALE GENOMIC DNA]</scope>
    <source>
        <strain evidence="2 3">XC_2019</strain>
        <tissue evidence="2">Muscle</tissue>
    </source>
</reference>
<evidence type="ECO:0000313" key="2">
    <source>
        <dbReference type="EMBL" id="MEQ2207896.1"/>
    </source>
</evidence>
<accession>A0ABV0RIU1</accession>
<organism evidence="2 3">
    <name type="scientific">Xenoophorus captivus</name>
    <dbReference type="NCBI Taxonomy" id="1517983"/>
    <lineage>
        <taxon>Eukaryota</taxon>
        <taxon>Metazoa</taxon>
        <taxon>Chordata</taxon>
        <taxon>Craniata</taxon>
        <taxon>Vertebrata</taxon>
        <taxon>Euteleostomi</taxon>
        <taxon>Actinopterygii</taxon>
        <taxon>Neopterygii</taxon>
        <taxon>Teleostei</taxon>
        <taxon>Neoteleostei</taxon>
        <taxon>Acanthomorphata</taxon>
        <taxon>Ovalentaria</taxon>
        <taxon>Atherinomorphae</taxon>
        <taxon>Cyprinodontiformes</taxon>
        <taxon>Goodeidae</taxon>
        <taxon>Xenoophorus</taxon>
    </lineage>
</organism>
<dbReference type="EMBL" id="JAHRIN010046446">
    <property type="protein sequence ID" value="MEQ2207896.1"/>
    <property type="molecule type" value="Genomic_DNA"/>
</dbReference>
<protein>
    <submittedName>
        <fullName evidence="2">Uncharacterized protein</fullName>
    </submittedName>
</protein>
<keyword evidence="3" id="KW-1185">Reference proteome</keyword>
<gene>
    <name evidence="2" type="ORF">XENOCAPTIV_020540</name>
</gene>
<dbReference type="Proteomes" id="UP001434883">
    <property type="component" value="Unassembled WGS sequence"/>
</dbReference>
<comment type="caution">
    <text evidence="2">The sequence shown here is derived from an EMBL/GenBank/DDBJ whole genome shotgun (WGS) entry which is preliminary data.</text>
</comment>
<sequence length="71" mass="7743">MWGVSPVCHQVSTRGQRPSPTTLHPGLSSGCGHMFDPNVPPDPSVLRDDRSYFLTQLSLYFSSSRRAVGAP</sequence>
<proteinExistence type="predicted"/>